<keyword evidence="3" id="KW-1185">Reference proteome</keyword>
<feature type="region of interest" description="Disordered" evidence="1">
    <location>
        <begin position="1"/>
        <end position="25"/>
    </location>
</feature>
<evidence type="ECO:0000256" key="1">
    <source>
        <dbReference type="SAM" id="MobiDB-lite"/>
    </source>
</evidence>
<sequence length="182" mass="20278">MAAHGVEASAVDSGDHRRGHGSPYWGHCGPDRGAMGWHKPRLRWTSIQSLLPRQTEVVEVLNNAVRVTSGKVWNMKRVAKVSKQVGERSRLKEYFRWLELESEGSKDLDQHRPLADAIGSEGGVNENVSNEKLDLRGNEPPYVNSESRIDASGKDTLRSELMERMEDDLGEGVRIGGVMDDT</sequence>
<name>A0AAV7WG00_PLEWA</name>
<organism evidence="2 3">
    <name type="scientific">Pleurodeles waltl</name>
    <name type="common">Iberian ribbed newt</name>
    <dbReference type="NCBI Taxonomy" id="8319"/>
    <lineage>
        <taxon>Eukaryota</taxon>
        <taxon>Metazoa</taxon>
        <taxon>Chordata</taxon>
        <taxon>Craniata</taxon>
        <taxon>Vertebrata</taxon>
        <taxon>Euteleostomi</taxon>
        <taxon>Amphibia</taxon>
        <taxon>Batrachia</taxon>
        <taxon>Caudata</taxon>
        <taxon>Salamandroidea</taxon>
        <taxon>Salamandridae</taxon>
        <taxon>Pleurodelinae</taxon>
        <taxon>Pleurodeles</taxon>
    </lineage>
</organism>
<dbReference type="EMBL" id="JANPWB010000002">
    <property type="protein sequence ID" value="KAJ1211546.1"/>
    <property type="molecule type" value="Genomic_DNA"/>
</dbReference>
<accession>A0AAV7WG00</accession>
<dbReference type="Proteomes" id="UP001066276">
    <property type="component" value="Chromosome 1_2"/>
</dbReference>
<proteinExistence type="predicted"/>
<reference evidence="2" key="1">
    <citation type="journal article" date="2022" name="bioRxiv">
        <title>Sequencing and chromosome-scale assembly of the giantPleurodeles waltlgenome.</title>
        <authorList>
            <person name="Brown T."/>
            <person name="Elewa A."/>
            <person name="Iarovenko S."/>
            <person name="Subramanian E."/>
            <person name="Araus A.J."/>
            <person name="Petzold A."/>
            <person name="Susuki M."/>
            <person name="Suzuki K.-i.T."/>
            <person name="Hayashi T."/>
            <person name="Toyoda A."/>
            <person name="Oliveira C."/>
            <person name="Osipova E."/>
            <person name="Leigh N.D."/>
            <person name="Simon A."/>
            <person name="Yun M.H."/>
        </authorList>
    </citation>
    <scope>NUCLEOTIDE SEQUENCE</scope>
    <source>
        <strain evidence="2">20211129_DDA</strain>
        <tissue evidence="2">Liver</tissue>
    </source>
</reference>
<dbReference type="AlphaFoldDB" id="A0AAV7WG00"/>
<evidence type="ECO:0000313" key="3">
    <source>
        <dbReference type="Proteomes" id="UP001066276"/>
    </source>
</evidence>
<evidence type="ECO:0000313" key="2">
    <source>
        <dbReference type="EMBL" id="KAJ1211546.1"/>
    </source>
</evidence>
<comment type="caution">
    <text evidence="2">The sequence shown here is derived from an EMBL/GenBank/DDBJ whole genome shotgun (WGS) entry which is preliminary data.</text>
</comment>
<protein>
    <submittedName>
        <fullName evidence="2">Uncharacterized protein</fullName>
    </submittedName>
</protein>
<gene>
    <name evidence="2" type="ORF">NDU88_006904</name>
</gene>
<feature type="region of interest" description="Disordered" evidence="1">
    <location>
        <begin position="116"/>
        <end position="154"/>
    </location>
</feature>